<feature type="domain" description="HTH lysR-type" evidence="5">
    <location>
        <begin position="5"/>
        <end position="62"/>
    </location>
</feature>
<dbReference type="Pfam" id="PF03466">
    <property type="entry name" value="LysR_substrate"/>
    <property type="match status" value="1"/>
</dbReference>
<protein>
    <recommendedName>
        <fullName evidence="5">HTH lysR-type domain-containing protein</fullName>
    </recommendedName>
</protein>
<evidence type="ECO:0000259" key="5">
    <source>
        <dbReference type="PROSITE" id="PS50931"/>
    </source>
</evidence>
<evidence type="ECO:0000313" key="6">
    <source>
        <dbReference type="EMBL" id="PQJ88980.1"/>
    </source>
</evidence>
<sequence length="294" mass="33989">MYKNVDLNLLRTLILIHEHKSLKLVSRKLGKSESAVSKQLTKLREQLGDILFERSHASLEPTHYTLTVIPQIKVLLESIDNVLEIKSFDPLNYTAEINIAIPSVLNGKDGAEIYQKIKASFPNAYLRVINWDSSTIEKLALGEVTLGMHYWNDDRASDVYQQHIMTDTMVIAIAKGYSNHWESVKNKPFIKLISHGWNDQRFRYIEHIRKQGIKLNFDYEVDNINLAKELLLNNDIAWILPSRLLSDDLEIVDMPEQMKLDLHLATSVRLSDRSNPLHRELLSIIRSIFINELH</sequence>
<organism evidence="6 7">
    <name type="scientific">Aliivibrio sifiae</name>
    <dbReference type="NCBI Taxonomy" id="566293"/>
    <lineage>
        <taxon>Bacteria</taxon>
        <taxon>Pseudomonadati</taxon>
        <taxon>Pseudomonadota</taxon>
        <taxon>Gammaproteobacteria</taxon>
        <taxon>Vibrionales</taxon>
        <taxon>Vibrionaceae</taxon>
        <taxon>Aliivibrio</taxon>
    </lineage>
</organism>
<dbReference type="PROSITE" id="PS50931">
    <property type="entry name" value="HTH_LYSR"/>
    <property type="match status" value="1"/>
</dbReference>
<evidence type="ECO:0000313" key="7">
    <source>
        <dbReference type="Proteomes" id="UP000239263"/>
    </source>
</evidence>
<dbReference type="Pfam" id="PF00126">
    <property type="entry name" value="HTH_1"/>
    <property type="match status" value="1"/>
</dbReference>
<gene>
    <name evidence="6" type="ORF">BTO22_05010</name>
</gene>
<comment type="similarity">
    <text evidence="1">Belongs to the LysR transcriptional regulatory family.</text>
</comment>
<dbReference type="Gene3D" id="3.40.190.10">
    <property type="entry name" value="Periplasmic binding protein-like II"/>
    <property type="match status" value="2"/>
</dbReference>
<keyword evidence="4" id="KW-0804">Transcription</keyword>
<dbReference type="InterPro" id="IPR036390">
    <property type="entry name" value="WH_DNA-bd_sf"/>
</dbReference>
<reference evidence="6 7" key="1">
    <citation type="submission" date="2016-12" db="EMBL/GenBank/DDBJ databases">
        <title>Diversity of luminous bacteria.</title>
        <authorList>
            <person name="Yoshizawa S."/>
            <person name="Kogure K."/>
        </authorList>
    </citation>
    <scope>NUCLEOTIDE SEQUENCE [LARGE SCALE GENOMIC DNA]</scope>
    <source>
        <strain evidence="6 7">ATCC 33715</strain>
    </source>
</reference>
<accession>A0A2S7XCA3</accession>
<evidence type="ECO:0000256" key="3">
    <source>
        <dbReference type="ARBA" id="ARBA00023125"/>
    </source>
</evidence>
<dbReference type="InterPro" id="IPR050389">
    <property type="entry name" value="LysR-type_TF"/>
</dbReference>
<proteinExistence type="inferred from homology"/>
<dbReference type="GO" id="GO:0003700">
    <property type="term" value="F:DNA-binding transcription factor activity"/>
    <property type="evidence" value="ECO:0007669"/>
    <property type="project" value="InterPro"/>
</dbReference>
<dbReference type="InterPro" id="IPR005119">
    <property type="entry name" value="LysR_subst-bd"/>
</dbReference>
<dbReference type="Gene3D" id="1.10.10.10">
    <property type="entry name" value="Winged helix-like DNA-binding domain superfamily/Winged helix DNA-binding domain"/>
    <property type="match status" value="1"/>
</dbReference>
<dbReference type="RefSeq" id="WP_105054548.1">
    <property type="nucleotide sequence ID" value="NZ_CAWNRT010000001.1"/>
</dbReference>
<dbReference type="EMBL" id="MSCO01000001">
    <property type="protein sequence ID" value="PQJ88980.1"/>
    <property type="molecule type" value="Genomic_DNA"/>
</dbReference>
<keyword evidence="3" id="KW-0238">DNA-binding</keyword>
<dbReference type="InterPro" id="IPR000847">
    <property type="entry name" value="LysR_HTH_N"/>
</dbReference>
<dbReference type="PANTHER" id="PTHR30118">
    <property type="entry name" value="HTH-TYPE TRANSCRIPTIONAL REGULATOR LEUO-RELATED"/>
    <property type="match status" value="1"/>
</dbReference>
<dbReference type="SUPFAM" id="SSF46785">
    <property type="entry name" value="Winged helix' DNA-binding domain"/>
    <property type="match status" value="1"/>
</dbReference>
<keyword evidence="2" id="KW-0805">Transcription regulation</keyword>
<dbReference type="PANTHER" id="PTHR30118:SF15">
    <property type="entry name" value="TRANSCRIPTIONAL REGULATORY PROTEIN"/>
    <property type="match status" value="1"/>
</dbReference>
<dbReference type="Proteomes" id="UP000239263">
    <property type="component" value="Unassembled WGS sequence"/>
</dbReference>
<evidence type="ECO:0000256" key="1">
    <source>
        <dbReference type="ARBA" id="ARBA00009437"/>
    </source>
</evidence>
<evidence type="ECO:0000256" key="4">
    <source>
        <dbReference type="ARBA" id="ARBA00023163"/>
    </source>
</evidence>
<dbReference type="OrthoDB" id="6402859at2"/>
<evidence type="ECO:0000256" key="2">
    <source>
        <dbReference type="ARBA" id="ARBA00023015"/>
    </source>
</evidence>
<dbReference type="GO" id="GO:0003677">
    <property type="term" value="F:DNA binding"/>
    <property type="evidence" value="ECO:0007669"/>
    <property type="project" value="UniProtKB-KW"/>
</dbReference>
<dbReference type="SUPFAM" id="SSF53850">
    <property type="entry name" value="Periplasmic binding protein-like II"/>
    <property type="match status" value="1"/>
</dbReference>
<dbReference type="AlphaFoldDB" id="A0A2S7XCA3"/>
<comment type="caution">
    <text evidence="6">The sequence shown here is derived from an EMBL/GenBank/DDBJ whole genome shotgun (WGS) entry which is preliminary data.</text>
</comment>
<dbReference type="InterPro" id="IPR036388">
    <property type="entry name" value="WH-like_DNA-bd_sf"/>
</dbReference>
<name>A0A2S7XCA3_9GAMM</name>